<evidence type="ECO:0000259" key="7">
    <source>
        <dbReference type="SMART" id="SM00650"/>
    </source>
</evidence>
<feature type="domain" description="Ribosomal RNA adenine methylase transferase N-terminal" evidence="7">
    <location>
        <begin position="84"/>
        <end position="215"/>
    </location>
</feature>
<dbReference type="PROSITE" id="PS01279">
    <property type="entry name" value="PCMT"/>
    <property type="match status" value="1"/>
</dbReference>
<comment type="similarity">
    <text evidence="1">Belongs to the methyltransferase superfamily. L-isoaspartyl/D-aspartyl protein methyltransferase family.</text>
</comment>
<dbReference type="InterPro" id="IPR020598">
    <property type="entry name" value="rRNA_Ade_methylase_Trfase_N"/>
</dbReference>
<dbReference type="CDD" id="cd02440">
    <property type="entry name" value="AdoMet_MTases"/>
    <property type="match status" value="1"/>
</dbReference>
<dbReference type="GO" id="GO:0005737">
    <property type="term" value="C:cytoplasm"/>
    <property type="evidence" value="ECO:0007669"/>
    <property type="project" value="TreeGrafter"/>
</dbReference>
<dbReference type="InterPro" id="IPR029063">
    <property type="entry name" value="SAM-dependent_MTases_sf"/>
</dbReference>
<evidence type="ECO:0000256" key="6">
    <source>
        <dbReference type="ARBA" id="ARBA00030757"/>
    </source>
</evidence>
<organism evidence="8 9">
    <name type="scientific">Pandoraea pulmonicola</name>
    <dbReference type="NCBI Taxonomy" id="93221"/>
    <lineage>
        <taxon>Bacteria</taxon>
        <taxon>Pseudomonadati</taxon>
        <taxon>Pseudomonadota</taxon>
        <taxon>Betaproteobacteria</taxon>
        <taxon>Burkholderiales</taxon>
        <taxon>Burkholderiaceae</taxon>
        <taxon>Pandoraea</taxon>
    </lineage>
</organism>
<keyword evidence="5" id="KW-0949">S-adenosyl-L-methionine</keyword>
<evidence type="ECO:0000313" key="9">
    <source>
        <dbReference type="Proteomes" id="UP000254589"/>
    </source>
</evidence>
<evidence type="ECO:0000256" key="1">
    <source>
        <dbReference type="ARBA" id="ARBA00005369"/>
    </source>
</evidence>
<dbReference type="Pfam" id="PF01135">
    <property type="entry name" value="PCMT"/>
    <property type="match status" value="1"/>
</dbReference>
<dbReference type="PANTHER" id="PTHR11579:SF18">
    <property type="entry name" value="PROTEIN-L-ISOASPARTATE O-METHYLTRANSFERASE"/>
    <property type="match status" value="1"/>
</dbReference>
<dbReference type="EMBL" id="UGSJ01000001">
    <property type="protein sequence ID" value="SUA91808.1"/>
    <property type="molecule type" value="Genomic_DNA"/>
</dbReference>
<dbReference type="Gene3D" id="3.40.50.150">
    <property type="entry name" value="Vaccinia Virus protein VP39"/>
    <property type="match status" value="1"/>
</dbReference>
<gene>
    <name evidence="8" type="primary">pcm_2</name>
    <name evidence="8" type="ORF">NCTC13159_03321</name>
</gene>
<evidence type="ECO:0000313" key="8">
    <source>
        <dbReference type="EMBL" id="SUA91808.1"/>
    </source>
</evidence>
<evidence type="ECO:0000256" key="4">
    <source>
        <dbReference type="ARBA" id="ARBA00022679"/>
    </source>
</evidence>
<dbReference type="SUPFAM" id="SSF53335">
    <property type="entry name" value="S-adenosyl-L-methionine-dependent methyltransferases"/>
    <property type="match status" value="1"/>
</dbReference>
<dbReference type="GO" id="GO:0000179">
    <property type="term" value="F:rRNA (adenine-N6,N6-)-dimethyltransferase activity"/>
    <property type="evidence" value="ECO:0007669"/>
    <property type="project" value="InterPro"/>
</dbReference>
<reference evidence="8 9" key="1">
    <citation type="submission" date="2018-06" db="EMBL/GenBank/DDBJ databases">
        <authorList>
            <consortium name="Pathogen Informatics"/>
            <person name="Doyle S."/>
        </authorList>
    </citation>
    <scope>NUCLEOTIDE SEQUENCE [LARGE SCALE GENOMIC DNA]</scope>
    <source>
        <strain evidence="8 9">NCTC13159</strain>
    </source>
</reference>
<keyword evidence="3 8" id="KW-0489">Methyltransferase</keyword>
<accession>A0AAJ5D1I6</accession>
<dbReference type="Proteomes" id="UP000254589">
    <property type="component" value="Unassembled WGS sequence"/>
</dbReference>
<name>A0AAJ5D1I6_PANPU</name>
<evidence type="ECO:0000256" key="5">
    <source>
        <dbReference type="ARBA" id="ARBA00022691"/>
    </source>
</evidence>
<evidence type="ECO:0000256" key="2">
    <source>
        <dbReference type="ARBA" id="ARBA00013346"/>
    </source>
</evidence>
<dbReference type="AlphaFoldDB" id="A0AAJ5D1I6"/>
<sequence length="235" mass="25751">MPGCVCLLPTVIEMNYEQARFNMIEQQIRPWDVLDQQVLDLLTVVKREEFVPAAYRDLAFTDVELPLPGASIANKSQHMMFPRVEARILQALAPKKNENVLEIGTGSGYMAALLAYNAHHVTTVEFDANLAQAAQQTLRANGVTNVEVVNADGAQGWSAAAPYDVIAISGALPELPQAFLDQLKVGGRLAAFIGGSPVMEAQLITRLSETEYRTENLFETQVAYLVAPQPSSFKF</sequence>
<keyword evidence="4 8" id="KW-0808">Transferase</keyword>
<evidence type="ECO:0000256" key="3">
    <source>
        <dbReference type="ARBA" id="ARBA00022603"/>
    </source>
</evidence>
<dbReference type="SMART" id="SM00650">
    <property type="entry name" value="rADc"/>
    <property type="match status" value="1"/>
</dbReference>
<protein>
    <recommendedName>
        <fullName evidence="2">Protein-L-isoaspartate O-methyltransferase</fullName>
    </recommendedName>
    <alternativeName>
        <fullName evidence="6">Protein L-isoaspartyl methyltransferase</fullName>
    </alternativeName>
</protein>
<dbReference type="PANTHER" id="PTHR11579">
    <property type="entry name" value="PROTEIN-L-ISOASPARTATE O-METHYLTRANSFERASE"/>
    <property type="match status" value="1"/>
</dbReference>
<comment type="caution">
    <text evidence="8">The sequence shown here is derived from an EMBL/GenBank/DDBJ whole genome shotgun (WGS) entry which is preliminary data.</text>
</comment>
<proteinExistence type="inferred from homology"/>
<dbReference type="GO" id="GO:0004719">
    <property type="term" value="F:protein-L-isoaspartate (D-aspartate) O-methyltransferase activity"/>
    <property type="evidence" value="ECO:0007669"/>
    <property type="project" value="InterPro"/>
</dbReference>
<dbReference type="InterPro" id="IPR000682">
    <property type="entry name" value="PCMT"/>
</dbReference>